<reference evidence="2" key="1">
    <citation type="submission" date="2020-05" db="EMBL/GenBank/DDBJ databases">
        <authorList>
            <person name="Chiriac C."/>
            <person name="Salcher M."/>
            <person name="Ghai R."/>
            <person name="Kavagutti S V."/>
        </authorList>
    </citation>
    <scope>NUCLEOTIDE SEQUENCE</scope>
</reference>
<gene>
    <name evidence="2" type="ORF">UFOVP1457_7</name>
</gene>
<dbReference type="Pfam" id="PF23872">
    <property type="entry name" value="DUF7227"/>
    <property type="match status" value="1"/>
</dbReference>
<sequence>MKKECYAASGPLALHWSKVSAGERGTDWPTFTQAIAALPDDQLWRHNQAGDLPKKNNSIDPIKLGELVAANKNKRGFTYSHHRDADSINWIRHANAWGFTVNLSANDLIDADILASHNAGPVVVVLPSTQTENTRTPGGRAVVICPATQRDDVSCATCQLCQRQRAAIVGFPAHGTRKRVIDIKLAA</sequence>
<dbReference type="InterPro" id="IPR055651">
    <property type="entry name" value="DUF7227"/>
</dbReference>
<name>A0A6J5SHS9_9CAUD</name>
<proteinExistence type="predicted"/>
<evidence type="ECO:0000259" key="1">
    <source>
        <dbReference type="Pfam" id="PF23872"/>
    </source>
</evidence>
<organism evidence="2">
    <name type="scientific">uncultured Caudovirales phage</name>
    <dbReference type="NCBI Taxonomy" id="2100421"/>
    <lineage>
        <taxon>Viruses</taxon>
        <taxon>Duplodnaviria</taxon>
        <taxon>Heunggongvirae</taxon>
        <taxon>Uroviricota</taxon>
        <taxon>Caudoviricetes</taxon>
        <taxon>Peduoviridae</taxon>
        <taxon>Maltschvirus</taxon>
        <taxon>Maltschvirus maltsch</taxon>
    </lineage>
</organism>
<accession>A0A6J5SHS9</accession>
<dbReference type="EMBL" id="LR797409">
    <property type="protein sequence ID" value="CAB4213903.1"/>
    <property type="molecule type" value="Genomic_DNA"/>
</dbReference>
<feature type="domain" description="DUF7227" evidence="1">
    <location>
        <begin position="3"/>
        <end position="182"/>
    </location>
</feature>
<evidence type="ECO:0000313" key="2">
    <source>
        <dbReference type="EMBL" id="CAB4213903.1"/>
    </source>
</evidence>
<protein>
    <recommendedName>
        <fullName evidence="1">DUF7227 domain-containing protein</fullName>
    </recommendedName>
</protein>